<dbReference type="Proteomes" id="UP000297700">
    <property type="component" value="Unassembled WGS sequence"/>
</dbReference>
<dbReference type="EMBL" id="SPQS01000001">
    <property type="protein sequence ID" value="TFV80407.1"/>
    <property type="molecule type" value="Genomic_DNA"/>
</dbReference>
<dbReference type="AlphaFoldDB" id="A0A4Y9PL45"/>
<dbReference type="RefSeq" id="WP_135161735.1">
    <property type="nucleotide sequence ID" value="NZ_SPQS01000001.1"/>
</dbReference>
<comment type="caution">
    <text evidence="1">The sequence shown here is derived from an EMBL/GenBank/DDBJ whole genome shotgun (WGS) entry which is preliminary data.</text>
</comment>
<evidence type="ECO:0000313" key="1">
    <source>
        <dbReference type="EMBL" id="TFV80407.1"/>
    </source>
</evidence>
<name>A0A4Y9PL45_9BRAD</name>
<proteinExistence type="predicted"/>
<gene>
    <name evidence="1" type="ORF">E4K64_00895</name>
</gene>
<organism evidence="1 2">
    <name type="scientific">Bradyrhizobium frederickii</name>
    <dbReference type="NCBI Taxonomy" id="2560054"/>
    <lineage>
        <taxon>Bacteria</taxon>
        <taxon>Pseudomonadati</taxon>
        <taxon>Pseudomonadota</taxon>
        <taxon>Alphaproteobacteria</taxon>
        <taxon>Hyphomicrobiales</taxon>
        <taxon>Nitrobacteraceae</taxon>
        <taxon>Bradyrhizobium</taxon>
    </lineage>
</organism>
<protein>
    <submittedName>
        <fullName evidence="1">Uncharacterized protein</fullName>
    </submittedName>
</protein>
<accession>A0A4Y9PL45</accession>
<evidence type="ECO:0000313" key="2">
    <source>
        <dbReference type="Proteomes" id="UP000297700"/>
    </source>
</evidence>
<sequence length="94" mass="10227">METAIPQVAVFSVFEVSAIAGSLAQVIRRLRAALGELAQFVDGDRAELVGVYLQHLDSSIDRSTFDPQDRATARVEDRQGLGISRRSDVAVPRS</sequence>
<reference evidence="1 2" key="1">
    <citation type="submission" date="2019-03" db="EMBL/GenBank/DDBJ databases">
        <title>Bradyrhizobium strains diversity.</title>
        <authorList>
            <person name="Urquiaga M.C.O."/>
            <person name="Hungria M."/>
            <person name="Delamuta J.R.M."/>
            <person name="Klepa M.S."/>
        </authorList>
    </citation>
    <scope>NUCLEOTIDE SEQUENCE [LARGE SCALE GENOMIC DNA]</scope>
    <source>
        <strain evidence="1 2">CNPSo 3426</strain>
    </source>
</reference>